<gene>
    <name evidence="1" type="ORF">TSUD_280470</name>
</gene>
<dbReference type="AlphaFoldDB" id="A0A2Z6NQH5"/>
<sequence>MKFKILDLWQTMLKPDYGTKGDAVYVFIQVHETLKTETSVLKGQKSDQRMGPVLLRCTVQLQLSQGPTESRKNGSN</sequence>
<organism evidence="1 2">
    <name type="scientific">Trifolium subterraneum</name>
    <name type="common">Subterranean clover</name>
    <dbReference type="NCBI Taxonomy" id="3900"/>
    <lineage>
        <taxon>Eukaryota</taxon>
        <taxon>Viridiplantae</taxon>
        <taxon>Streptophyta</taxon>
        <taxon>Embryophyta</taxon>
        <taxon>Tracheophyta</taxon>
        <taxon>Spermatophyta</taxon>
        <taxon>Magnoliopsida</taxon>
        <taxon>eudicotyledons</taxon>
        <taxon>Gunneridae</taxon>
        <taxon>Pentapetalae</taxon>
        <taxon>rosids</taxon>
        <taxon>fabids</taxon>
        <taxon>Fabales</taxon>
        <taxon>Fabaceae</taxon>
        <taxon>Papilionoideae</taxon>
        <taxon>50 kb inversion clade</taxon>
        <taxon>NPAAA clade</taxon>
        <taxon>Hologalegina</taxon>
        <taxon>IRL clade</taxon>
        <taxon>Trifolieae</taxon>
        <taxon>Trifolium</taxon>
    </lineage>
</organism>
<reference evidence="2" key="1">
    <citation type="journal article" date="2017" name="Front. Plant Sci.">
        <title>Climate Clever Clovers: New Paradigm to Reduce the Environmental Footprint of Ruminants by Breeding Low Methanogenic Forages Utilizing Haplotype Variation.</title>
        <authorList>
            <person name="Kaur P."/>
            <person name="Appels R."/>
            <person name="Bayer P.E."/>
            <person name="Keeble-Gagnere G."/>
            <person name="Wang J."/>
            <person name="Hirakawa H."/>
            <person name="Shirasawa K."/>
            <person name="Vercoe P."/>
            <person name="Stefanova K."/>
            <person name="Durmic Z."/>
            <person name="Nichols P."/>
            <person name="Revell C."/>
            <person name="Isobe S.N."/>
            <person name="Edwards D."/>
            <person name="Erskine W."/>
        </authorList>
    </citation>
    <scope>NUCLEOTIDE SEQUENCE [LARGE SCALE GENOMIC DNA]</scope>
    <source>
        <strain evidence="2">cv. Daliak</strain>
    </source>
</reference>
<evidence type="ECO:0000313" key="2">
    <source>
        <dbReference type="Proteomes" id="UP000242715"/>
    </source>
</evidence>
<dbReference type="EMBL" id="DF974160">
    <property type="protein sequence ID" value="GAU45906.1"/>
    <property type="molecule type" value="Genomic_DNA"/>
</dbReference>
<name>A0A2Z6NQH5_TRISU</name>
<evidence type="ECO:0000313" key="1">
    <source>
        <dbReference type="EMBL" id="GAU45906.1"/>
    </source>
</evidence>
<accession>A0A2Z6NQH5</accession>
<keyword evidence="2" id="KW-1185">Reference proteome</keyword>
<dbReference type="Proteomes" id="UP000242715">
    <property type="component" value="Unassembled WGS sequence"/>
</dbReference>
<proteinExistence type="predicted"/>
<protein>
    <submittedName>
        <fullName evidence="1">Uncharacterized protein</fullName>
    </submittedName>
</protein>